<dbReference type="SUPFAM" id="SSF52540">
    <property type="entry name" value="P-loop containing nucleoside triphosphate hydrolases"/>
    <property type="match status" value="1"/>
</dbReference>
<proteinExistence type="predicted"/>
<organism evidence="1 2">
    <name type="scientific">Catenuloplanes nepalensis</name>
    <dbReference type="NCBI Taxonomy" id="587533"/>
    <lineage>
        <taxon>Bacteria</taxon>
        <taxon>Bacillati</taxon>
        <taxon>Actinomycetota</taxon>
        <taxon>Actinomycetes</taxon>
        <taxon>Micromonosporales</taxon>
        <taxon>Micromonosporaceae</taxon>
        <taxon>Catenuloplanes</taxon>
    </lineage>
</organism>
<evidence type="ECO:0000313" key="1">
    <source>
        <dbReference type="EMBL" id="MDP9792927.1"/>
    </source>
</evidence>
<comment type="caution">
    <text evidence="1">The sequence shown here is derived from an EMBL/GenBank/DDBJ whole genome shotgun (WGS) entry which is preliminary data.</text>
</comment>
<evidence type="ECO:0000313" key="2">
    <source>
        <dbReference type="Proteomes" id="UP001240984"/>
    </source>
</evidence>
<name>A0ABT9MNE3_9ACTN</name>
<dbReference type="InterPro" id="IPR011990">
    <property type="entry name" value="TPR-like_helical_dom_sf"/>
</dbReference>
<keyword evidence="2" id="KW-1185">Reference proteome</keyword>
<dbReference type="EMBL" id="JAUSRA010000001">
    <property type="protein sequence ID" value="MDP9792927.1"/>
    <property type="molecule type" value="Genomic_DNA"/>
</dbReference>
<reference evidence="1 2" key="1">
    <citation type="submission" date="2023-07" db="EMBL/GenBank/DDBJ databases">
        <title>Sequencing the genomes of 1000 actinobacteria strains.</title>
        <authorList>
            <person name="Klenk H.-P."/>
        </authorList>
    </citation>
    <scope>NUCLEOTIDE SEQUENCE [LARGE SCALE GENOMIC DNA]</scope>
    <source>
        <strain evidence="1 2">DSM 44710</strain>
    </source>
</reference>
<dbReference type="InterPro" id="IPR027417">
    <property type="entry name" value="P-loop_NTPase"/>
</dbReference>
<dbReference type="Proteomes" id="UP001240984">
    <property type="component" value="Unassembled WGS sequence"/>
</dbReference>
<dbReference type="RefSeq" id="WP_306827812.1">
    <property type="nucleotide sequence ID" value="NZ_JAUSRA010000001.1"/>
</dbReference>
<dbReference type="Gene3D" id="1.25.40.10">
    <property type="entry name" value="Tetratricopeptide repeat domain"/>
    <property type="match status" value="2"/>
</dbReference>
<protein>
    <submittedName>
        <fullName evidence="1">Tetratricopeptide (TPR) repeat protein</fullName>
    </submittedName>
</protein>
<sequence length="820" mass="90407">MLSALVILGFHFGWWRSFTNPEKGIWPWAEAMSWIVGMTTGTLSLIVALRGGSPLAPASAALEPPRDPTLLDRENEYDGLHDALRQDRPPGVMRVVGPAGFGKTKVVDSVLGDLDEAGSSLTVYRHVLTPGIRFDVRTLIGDLEGMDEPVNLYPGETRLARLRLALRNAGLTRIVIVIEGAEYLAVPDGQHHVDLQLDEALEAIYRHGHPHRATVILVSRDVLGSSGPRLWTQEAAISIGKLPRAEFRKFLTDRDPKLGKLPEGRHAVLYDRLNGNPRCGQLMIASVALAAPSRGFEINALADTLVGLDPLTMPRRLAGILVENLDDHSREVIQAVAAFQTTIDADAIAATIAPPVAPPLVTAALQRFEKHELVRRTDEGYYLTFADADWFLPTDPEARSALLHRVEKVLRPRLLMDLRSLDDLRLHFAYVAVLMADRRYPMVYAAMESMTGALKRWNCGHLLLAARKTIQGKIGIPGLEMLNDNELGNAYTSVDDFDRANVAYGRALDRANKLGHPEIRATIRYNFGIYYWLSGRADLAYNYYEEARKEAYQQQIPTVLRAALKELAECHHRWGQYDRAFTRANEALTLAEGEPVGLLLRIARWHVETGNTGAAEALIRRARAAARESEWHLAACHEAEADRLLAIGSFASAGDEAATALEHALQTNNAVLVLQARTTLCWAALYDGKPEEARQHIEDAEPYRAPRSSLVVPALNALLHQKADPAKAAELFRSLSDEARERVRDERDRGARDMLGFAIAALSPQPDAALEHLATPDFGAPVLRARRDFLLRTLAGYAQPPGRVQSLLDALAGGSSTPTD</sequence>
<dbReference type="SUPFAM" id="SSF48452">
    <property type="entry name" value="TPR-like"/>
    <property type="match status" value="1"/>
</dbReference>
<gene>
    <name evidence="1" type="ORF">J2S43_001439</name>
</gene>
<accession>A0ABT9MNE3</accession>